<evidence type="ECO:0000256" key="4">
    <source>
        <dbReference type="ARBA" id="ARBA00022452"/>
    </source>
</evidence>
<keyword evidence="7 15" id="KW-0732">Signal</keyword>
<dbReference type="NCBIfam" id="TIGR01785">
    <property type="entry name" value="TonB-hemin"/>
    <property type="match status" value="1"/>
</dbReference>
<keyword evidence="4 12" id="KW-1134">Transmembrane beta strand</keyword>
<dbReference type="InterPro" id="IPR010949">
    <property type="entry name" value="TonB_Hb/transfer/lactofer_rcpt"/>
</dbReference>
<evidence type="ECO:0000256" key="7">
    <source>
        <dbReference type="ARBA" id="ARBA00022729"/>
    </source>
</evidence>
<name>A0ABT2E9E4_9GAMM</name>
<evidence type="ECO:0000256" key="13">
    <source>
        <dbReference type="PROSITE-ProRule" id="PRU10144"/>
    </source>
</evidence>
<evidence type="ECO:0000256" key="2">
    <source>
        <dbReference type="ARBA" id="ARBA00009810"/>
    </source>
</evidence>
<evidence type="ECO:0000256" key="3">
    <source>
        <dbReference type="ARBA" id="ARBA00022448"/>
    </source>
</evidence>
<keyword evidence="11 12" id="KW-0998">Cell outer membrane</keyword>
<keyword evidence="8" id="KW-0408">Iron</keyword>
<dbReference type="InterPro" id="IPR010917">
    <property type="entry name" value="TonB_rcpt_CS"/>
</dbReference>
<proteinExistence type="inferred from homology"/>
<keyword evidence="10 12" id="KW-0472">Membrane</keyword>
<dbReference type="Gene3D" id="2.40.170.20">
    <property type="entry name" value="TonB-dependent receptor, beta-barrel domain"/>
    <property type="match status" value="1"/>
</dbReference>
<keyword evidence="5" id="KW-0410">Iron transport</keyword>
<evidence type="ECO:0000259" key="16">
    <source>
        <dbReference type="SMART" id="SM00965"/>
    </source>
</evidence>
<comment type="caution">
    <text evidence="17">The sequence shown here is derived from an EMBL/GenBank/DDBJ whole genome shotgun (WGS) entry which is preliminary data.</text>
</comment>
<dbReference type="InterPro" id="IPR039426">
    <property type="entry name" value="TonB-dep_rcpt-like"/>
</dbReference>
<dbReference type="Gene3D" id="3.55.50.30">
    <property type="match status" value="1"/>
</dbReference>
<evidence type="ECO:0000256" key="10">
    <source>
        <dbReference type="ARBA" id="ARBA00023136"/>
    </source>
</evidence>
<evidence type="ECO:0000256" key="1">
    <source>
        <dbReference type="ARBA" id="ARBA00004571"/>
    </source>
</evidence>
<keyword evidence="17" id="KW-0675">Receptor</keyword>
<keyword evidence="3 12" id="KW-0813">Transport</keyword>
<evidence type="ECO:0000256" key="6">
    <source>
        <dbReference type="ARBA" id="ARBA00022692"/>
    </source>
</evidence>
<dbReference type="InterPro" id="IPR036942">
    <property type="entry name" value="Beta-barrel_TonB_sf"/>
</dbReference>
<accession>A0ABT2E9E4</accession>
<feature type="domain" description="Secretin/TonB short N-terminal" evidence="16">
    <location>
        <begin position="68"/>
        <end position="118"/>
    </location>
</feature>
<dbReference type="InterPro" id="IPR012910">
    <property type="entry name" value="Plug_dom"/>
</dbReference>
<dbReference type="SUPFAM" id="SSF56935">
    <property type="entry name" value="Porins"/>
    <property type="match status" value="1"/>
</dbReference>
<dbReference type="Proteomes" id="UP001165542">
    <property type="component" value="Unassembled WGS sequence"/>
</dbReference>
<dbReference type="InterPro" id="IPR037066">
    <property type="entry name" value="Plug_dom_sf"/>
</dbReference>
<reference evidence="17" key="1">
    <citation type="submission" date="2021-11" db="EMBL/GenBank/DDBJ databases">
        <title>Halomonas sp., isolated from a coastal aquaculture zone in Dongshan Bay.</title>
        <authorList>
            <person name="Lin W."/>
        </authorList>
    </citation>
    <scope>NUCLEOTIDE SEQUENCE</scope>
    <source>
        <strain evidence="17">Yzlin-01</strain>
    </source>
</reference>
<feature type="chain" id="PRO_5045799257" evidence="15">
    <location>
        <begin position="33"/>
        <end position="982"/>
    </location>
</feature>
<dbReference type="InterPro" id="IPR000531">
    <property type="entry name" value="Beta-barrel_TonB"/>
</dbReference>
<dbReference type="Gene3D" id="2.170.130.10">
    <property type="entry name" value="TonB-dependent receptor, plug domain"/>
    <property type="match status" value="1"/>
</dbReference>
<feature type="short sequence motif" description="TonB C-terminal box" evidence="13">
    <location>
        <begin position="965"/>
        <end position="982"/>
    </location>
</feature>
<dbReference type="PROSITE" id="PS01156">
    <property type="entry name" value="TONB_DEPENDENT_REC_2"/>
    <property type="match status" value="1"/>
</dbReference>
<evidence type="ECO:0000256" key="15">
    <source>
        <dbReference type="SAM" id="SignalP"/>
    </source>
</evidence>
<evidence type="ECO:0000256" key="8">
    <source>
        <dbReference type="ARBA" id="ARBA00023004"/>
    </source>
</evidence>
<dbReference type="NCBIfam" id="TIGR01786">
    <property type="entry name" value="TonB-hemlactrns"/>
    <property type="match status" value="1"/>
</dbReference>
<protein>
    <submittedName>
        <fullName evidence="17">TonB-dependent hemoglobin/transferrin/lactoferrin family receptor</fullName>
    </submittedName>
</protein>
<gene>
    <name evidence="17" type="ORF">LLY24_02420</name>
</gene>
<keyword evidence="5" id="KW-0406">Ion transport</keyword>
<evidence type="ECO:0000256" key="12">
    <source>
        <dbReference type="PROSITE-ProRule" id="PRU01360"/>
    </source>
</evidence>
<dbReference type="PANTHER" id="PTHR30069:SF41">
    <property type="entry name" value="HEME_HEMOPEXIN UTILIZATION PROTEIN C"/>
    <property type="match status" value="1"/>
</dbReference>
<dbReference type="InterPro" id="IPR011662">
    <property type="entry name" value="Secretin/TonB_short_N"/>
</dbReference>
<organism evidence="17 18">
    <name type="scientific">Halomonas dongshanensis</name>
    <dbReference type="NCBI Taxonomy" id="2890835"/>
    <lineage>
        <taxon>Bacteria</taxon>
        <taxon>Pseudomonadati</taxon>
        <taxon>Pseudomonadota</taxon>
        <taxon>Gammaproteobacteria</taxon>
        <taxon>Oceanospirillales</taxon>
        <taxon>Halomonadaceae</taxon>
        <taxon>Halomonas</taxon>
    </lineage>
</organism>
<dbReference type="InterPro" id="IPR011276">
    <property type="entry name" value="TonB_haem/Hb_rcpt"/>
</dbReference>
<comment type="similarity">
    <text evidence="2 12 14">Belongs to the TonB-dependent receptor family.</text>
</comment>
<evidence type="ECO:0000256" key="11">
    <source>
        <dbReference type="ARBA" id="ARBA00023237"/>
    </source>
</evidence>
<keyword evidence="18" id="KW-1185">Reference proteome</keyword>
<sequence length="982" mass="109638">MTPPTPLRPKRLTQAIRLALCSLLLGPLPALAQGAPNATREEIPFTAYDIAPGALDQALSQFATTAGVTLSYPADYTANRASPGLSGYYTEEDALTRLLEGNDLYIVPIQGGYTLQQGSGSHAATSATVASDTALSTVTVQADRLNDDWVYYEPRSVSVISREQIDRLPPRHAADMLIETPGVYSAVNTQDPALSVNIRGMQDFGRVNMMIDGMRQNFNENAHQQRNGNMYVDSELLSEVVISKGPSSNVYGAGAIAGSANFRTLNYDDIIMDDNDVGARIRANTGLGGEGNGVNFIGSVAVAGRFADDRLGLLGARSQRSLGEYSPGSRKESFDWLLSGVQDGNDFRRDGEQVVDRVKFSDQTQDSNLFKARWNLTPDQSLQFTYLDTEISYNNVSDRRITNPADGSALDGEEAWQKRGDAQATSQSIGLEYAFNPESDLVDLNARVYRVSTDNERYTQEGRPVMVGDLNMTETAWSIGLCSSTPFPDSWREECEAGLGSNVVTSIDTYGLALENTARFSLGGVDGFRFNHGIEYFQDRGESSTAYDRRGSSITVSDNTLQPNGKRSIASAFGNLVWENDTWTLGGGLRYDYYRLQGDTRVPGVQWNYLTRQERFDQKFDEEAKQRMRDAGTYDTIFNRGLYAPGYVAEHGMYEYEVNNREDKLLPTLQAAYRPSDWLELFTSWGESWRPPALTESLMEGSHPGDPFAIMFPNPYADPETSRSWEVGFNTVFQGLLKDDDRLFSKVTYYDTRADNYLITSMANAMPGVVAGAGLGNTMFINNRLPMNFRGIELELDYDARNWYTRLNYTHVLGGDQSFCQERWPLGSHQPQFDMADEQGNYTEEHQWAIENGYDSYESFLDQQLVCATGGQATGYGMNSARNVPMDRGSWVIGTRLFNERLDMGTRLNYSAEGKPEDFTYAIWPSYVTWDLYASYRFNDHLLMRASIENLRDRNYVQGYSDIFSRTYGPGRTAMAGIELQF</sequence>
<feature type="signal peptide" evidence="15">
    <location>
        <begin position="1"/>
        <end position="32"/>
    </location>
</feature>
<dbReference type="RefSeq" id="WP_259034667.1">
    <property type="nucleotide sequence ID" value="NZ_JAJISC010000001.1"/>
</dbReference>
<dbReference type="Pfam" id="PF07715">
    <property type="entry name" value="Plug"/>
    <property type="match status" value="1"/>
</dbReference>
<evidence type="ECO:0000256" key="9">
    <source>
        <dbReference type="ARBA" id="ARBA00023077"/>
    </source>
</evidence>
<keyword evidence="9 14" id="KW-0798">TonB box</keyword>
<dbReference type="PANTHER" id="PTHR30069">
    <property type="entry name" value="TONB-DEPENDENT OUTER MEMBRANE RECEPTOR"/>
    <property type="match status" value="1"/>
</dbReference>
<evidence type="ECO:0000256" key="14">
    <source>
        <dbReference type="RuleBase" id="RU003357"/>
    </source>
</evidence>
<dbReference type="EMBL" id="JAJISC010000001">
    <property type="protein sequence ID" value="MCS2608175.1"/>
    <property type="molecule type" value="Genomic_DNA"/>
</dbReference>
<evidence type="ECO:0000313" key="17">
    <source>
        <dbReference type="EMBL" id="MCS2608175.1"/>
    </source>
</evidence>
<evidence type="ECO:0000313" key="18">
    <source>
        <dbReference type="Proteomes" id="UP001165542"/>
    </source>
</evidence>
<dbReference type="PROSITE" id="PS52016">
    <property type="entry name" value="TONB_DEPENDENT_REC_3"/>
    <property type="match status" value="1"/>
</dbReference>
<dbReference type="SMART" id="SM00965">
    <property type="entry name" value="STN"/>
    <property type="match status" value="1"/>
</dbReference>
<dbReference type="Pfam" id="PF00593">
    <property type="entry name" value="TonB_dep_Rec_b-barrel"/>
    <property type="match status" value="1"/>
</dbReference>
<evidence type="ECO:0000256" key="5">
    <source>
        <dbReference type="ARBA" id="ARBA00022496"/>
    </source>
</evidence>
<comment type="subcellular location">
    <subcellularLocation>
        <location evidence="1 12">Cell outer membrane</location>
        <topology evidence="1 12">Multi-pass membrane protein</topology>
    </subcellularLocation>
</comment>
<keyword evidence="6 12" id="KW-0812">Transmembrane</keyword>